<dbReference type="AlphaFoldDB" id="A0A9P7QZZ5"/>
<name>A0A9P7QZZ5_9PEZI</name>
<organism evidence="1 2">
    <name type="scientific">Colletotrichum scovillei</name>
    <dbReference type="NCBI Taxonomy" id="1209932"/>
    <lineage>
        <taxon>Eukaryota</taxon>
        <taxon>Fungi</taxon>
        <taxon>Dikarya</taxon>
        <taxon>Ascomycota</taxon>
        <taxon>Pezizomycotina</taxon>
        <taxon>Sordariomycetes</taxon>
        <taxon>Hypocreomycetidae</taxon>
        <taxon>Glomerellales</taxon>
        <taxon>Glomerellaceae</taxon>
        <taxon>Colletotrichum</taxon>
        <taxon>Colletotrichum acutatum species complex</taxon>
    </lineage>
</organism>
<accession>A0A9P7QZZ5</accession>
<feature type="non-terminal residue" evidence="1">
    <location>
        <position position="42"/>
    </location>
</feature>
<reference evidence="1" key="1">
    <citation type="submission" date="2021-05" db="EMBL/GenBank/DDBJ databases">
        <title>Comparative genomics of three Colletotrichum scovillei strains and genetic complementation revealed genes involved fungal growth and virulence on chili pepper.</title>
        <authorList>
            <person name="Hsieh D.-K."/>
            <person name="Chuang S.-C."/>
            <person name="Chen C.-Y."/>
            <person name="Chao Y.-T."/>
            <person name="Lu M.-Y.J."/>
            <person name="Lee M.-H."/>
            <person name="Shih M.-C."/>
        </authorList>
    </citation>
    <scope>NUCLEOTIDE SEQUENCE</scope>
    <source>
        <strain evidence="1">Coll-153</strain>
    </source>
</reference>
<comment type="caution">
    <text evidence="1">The sequence shown here is derived from an EMBL/GenBank/DDBJ whole genome shotgun (WGS) entry which is preliminary data.</text>
</comment>
<sequence length="42" mass="5045">LFALGTTEYVRNIRYSAEKWWCDWKGLKGTLLKAHYYVSFND</sequence>
<evidence type="ECO:0000313" key="1">
    <source>
        <dbReference type="EMBL" id="KAG7046920.1"/>
    </source>
</evidence>
<protein>
    <submittedName>
        <fullName evidence="1">Uncharacterized protein</fullName>
    </submittedName>
</protein>
<gene>
    <name evidence="1" type="ORF">JMJ77_015137</name>
</gene>
<dbReference type="Proteomes" id="UP000699042">
    <property type="component" value="Unassembled WGS sequence"/>
</dbReference>
<proteinExistence type="predicted"/>
<dbReference type="EMBL" id="JAESDN010000008">
    <property type="protein sequence ID" value="KAG7046920.1"/>
    <property type="molecule type" value="Genomic_DNA"/>
</dbReference>
<keyword evidence="2" id="KW-1185">Reference proteome</keyword>
<evidence type="ECO:0000313" key="2">
    <source>
        <dbReference type="Proteomes" id="UP000699042"/>
    </source>
</evidence>